<keyword evidence="8" id="KW-1185">Reference proteome</keyword>
<evidence type="ECO:0000313" key="8">
    <source>
        <dbReference type="Proteomes" id="UP001216253"/>
    </source>
</evidence>
<gene>
    <name evidence="7" type="ORF">PYV00_00870</name>
</gene>
<comment type="caution">
    <text evidence="7">The sequence shown here is derived from an EMBL/GenBank/DDBJ whole genome shotgun (WGS) entry which is preliminary data.</text>
</comment>
<dbReference type="InterPro" id="IPR010583">
    <property type="entry name" value="MipA"/>
</dbReference>
<comment type="subcellular location">
    <subcellularLocation>
        <location evidence="1">Cell outer membrane</location>
    </subcellularLocation>
</comment>
<feature type="chain" id="PRO_5046037544" evidence="6">
    <location>
        <begin position="21"/>
        <end position="280"/>
    </location>
</feature>
<keyword evidence="3 6" id="KW-0732">Signal</keyword>
<comment type="similarity">
    <text evidence="2">Belongs to the MipA/OmpV family.</text>
</comment>
<reference evidence="7 8" key="1">
    <citation type="submission" date="2023-03" db="EMBL/GenBank/DDBJ databases">
        <title>NovoSphingobium album sp. nov. isolated from polycyclic aromatic hydrocarbons- and heavy-metal polluted soil.</title>
        <authorList>
            <person name="Liu Z."/>
            <person name="Wang K."/>
        </authorList>
    </citation>
    <scope>NUCLEOTIDE SEQUENCE [LARGE SCALE GENOMIC DNA]</scope>
    <source>
        <strain evidence="7 8">H3SJ31-1</strain>
    </source>
</reference>
<dbReference type="Proteomes" id="UP001216253">
    <property type="component" value="Unassembled WGS sequence"/>
</dbReference>
<dbReference type="PANTHER" id="PTHR38776">
    <property type="entry name" value="MLTA-INTERACTING PROTEIN-RELATED"/>
    <property type="match status" value="1"/>
</dbReference>
<evidence type="ECO:0000256" key="3">
    <source>
        <dbReference type="ARBA" id="ARBA00022729"/>
    </source>
</evidence>
<feature type="signal peptide" evidence="6">
    <location>
        <begin position="1"/>
        <end position="20"/>
    </location>
</feature>
<keyword evidence="4" id="KW-0472">Membrane</keyword>
<keyword evidence="5" id="KW-0998">Cell outer membrane</keyword>
<dbReference type="RefSeq" id="WP_275226347.1">
    <property type="nucleotide sequence ID" value="NZ_JARESE010000001.1"/>
</dbReference>
<dbReference type="PANTHER" id="PTHR38776:SF1">
    <property type="entry name" value="MLTA-INTERACTING PROTEIN-RELATED"/>
    <property type="match status" value="1"/>
</dbReference>
<evidence type="ECO:0000256" key="1">
    <source>
        <dbReference type="ARBA" id="ARBA00004442"/>
    </source>
</evidence>
<organism evidence="7 8">
    <name type="scientific">Novosphingobium album</name>
    <name type="common">ex Liu et al. 2023</name>
    <dbReference type="NCBI Taxonomy" id="3031130"/>
    <lineage>
        <taxon>Bacteria</taxon>
        <taxon>Pseudomonadati</taxon>
        <taxon>Pseudomonadota</taxon>
        <taxon>Alphaproteobacteria</taxon>
        <taxon>Sphingomonadales</taxon>
        <taxon>Sphingomonadaceae</taxon>
        <taxon>Novosphingobium</taxon>
    </lineage>
</organism>
<sequence>MRTLALLALAAVLQPATAFAQADPAGEDDVLSGDHVTIGVGAIYGPSYDGSNDAVVSPVPLVQGRFEGVTLTPRAGGLALDVIPDADDARFGFSLGPVVSYSANRARQIKDPVVRAAGKLDEAVEVGVNGGVTAYRVLNGYDALTLSGDVKWDVAGAYKGMTWSPGITYLTPISRAALVTLSLSARHVDDDYARYYYSVTPAQGAASGLPVFAASGGWDSATLGLLGGYDLDGNMLNGGLAVFGLAAYSRMFGDAKDTPYTALRGDADQWTFGGGLAYTF</sequence>
<dbReference type="EMBL" id="JARESE010000001">
    <property type="protein sequence ID" value="MDE8650266.1"/>
    <property type="molecule type" value="Genomic_DNA"/>
</dbReference>
<evidence type="ECO:0000256" key="4">
    <source>
        <dbReference type="ARBA" id="ARBA00023136"/>
    </source>
</evidence>
<evidence type="ECO:0000256" key="5">
    <source>
        <dbReference type="ARBA" id="ARBA00023237"/>
    </source>
</evidence>
<dbReference type="Pfam" id="PF06629">
    <property type="entry name" value="MipA"/>
    <property type="match status" value="1"/>
</dbReference>
<name>A0ABT5WJQ9_9SPHN</name>
<evidence type="ECO:0000256" key="6">
    <source>
        <dbReference type="SAM" id="SignalP"/>
    </source>
</evidence>
<evidence type="ECO:0000256" key="2">
    <source>
        <dbReference type="ARBA" id="ARBA00005722"/>
    </source>
</evidence>
<protein>
    <submittedName>
        <fullName evidence="7">MipA/OmpV family protein</fullName>
    </submittedName>
</protein>
<proteinExistence type="inferred from homology"/>
<evidence type="ECO:0000313" key="7">
    <source>
        <dbReference type="EMBL" id="MDE8650266.1"/>
    </source>
</evidence>
<accession>A0ABT5WJQ9</accession>